<name>A0A6A5ZFH5_9PLEO</name>
<evidence type="ECO:0008006" key="4">
    <source>
        <dbReference type="Google" id="ProtNLM"/>
    </source>
</evidence>
<dbReference type="AlphaFoldDB" id="A0A6A5ZFH5"/>
<keyword evidence="3" id="KW-1185">Reference proteome</keyword>
<sequence length="198" mass="21373">MMLLKLFFTLAALTILTAGRPTAQQLKRDEPSSEAVINAINTWRNDAEKINRFLNAFVTTGSLNFFDIAGPLNGAKDEVNQLATLKALGKTDLGDKGQSAADQLALSINNELKVRRKLEEIRDRTEEAGHGPESRAIDIIRERCCHVIPFLGDLWTSAATVSGVIPDVDVTVDLDPTFCSATIPDSITPLVPAGCVGV</sequence>
<evidence type="ECO:0000313" key="3">
    <source>
        <dbReference type="Proteomes" id="UP000799770"/>
    </source>
</evidence>
<organism evidence="2 3">
    <name type="scientific">Lophiotrema nucula</name>
    <dbReference type="NCBI Taxonomy" id="690887"/>
    <lineage>
        <taxon>Eukaryota</taxon>
        <taxon>Fungi</taxon>
        <taxon>Dikarya</taxon>
        <taxon>Ascomycota</taxon>
        <taxon>Pezizomycotina</taxon>
        <taxon>Dothideomycetes</taxon>
        <taxon>Pleosporomycetidae</taxon>
        <taxon>Pleosporales</taxon>
        <taxon>Lophiotremataceae</taxon>
        <taxon>Lophiotrema</taxon>
    </lineage>
</organism>
<evidence type="ECO:0000256" key="1">
    <source>
        <dbReference type="SAM" id="SignalP"/>
    </source>
</evidence>
<reference evidence="2" key="1">
    <citation type="journal article" date="2020" name="Stud. Mycol.">
        <title>101 Dothideomycetes genomes: a test case for predicting lifestyles and emergence of pathogens.</title>
        <authorList>
            <person name="Haridas S."/>
            <person name="Albert R."/>
            <person name="Binder M."/>
            <person name="Bloem J."/>
            <person name="Labutti K."/>
            <person name="Salamov A."/>
            <person name="Andreopoulos B."/>
            <person name="Baker S."/>
            <person name="Barry K."/>
            <person name="Bills G."/>
            <person name="Bluhm B."/>
            <person name="Cannon C."/>
            <person name="Castanera R."/>
            <person name="Culley D."/>
            <person name="Daum C."/>
            <person name="Ezra D."/>
            <person name="Gonzalez J."/>
            <person name="Henrissat B."/>
            <person name="Kuo A."/>
            <person name="Liang C."/>
            <person name="Lipzen A."/>
            <person name="Lutzoni F."/>
            <person name="Magnuson J."/>
            <person name="Mondo S."/>
            <person name="Nolan M."/>
            <person name="Ohm R."/>
            <person name="Pangilinan J."/>
            <person name="Park H.-J."/>
            <person name="Ramirez L."/>
            <person name="Alfaro M."/>
            <person name="Sun H."/>
            <person name="Tritt A."/>
            <person name="Yoshinaga Y."/>
            <person name="Zwiers L.-H."/>
            <person name="Turgeon B."/>
            <person name="Goodwin S."/>
            <person name="Spatafora J."/>
            <person name="Crous P."/>
            <person name="Grigoriev I."/>
        </authorList>
    </citation>
    <scope>NUCLEOTIDE SEQUENCE</scope>
    <source>
        <strain evidence="2">CBS 627.86</strain>
    </source>
</reference>
<dbReference type="EMBL" id="ML977319">
    <property type="protein sequence ID" value="KAF2117487.1"/>
    <property type="molecule type" value="Genomic_DNA"/>
</dbReference>
<feature type="chain" id="PRO_5025561583" description="Hydrophobic surface binding protein A-domain-containing protein" evidence="1">
    <location>
        <begin position="20"/>
        <end position="198"/>
    </location>
</feature>
<feature type="signal peptide" evidence="1">
    <location>
        <begin position="1"/>
        <end position="19"/>
    </location>
</feature>
<protein>
    <recommendedName>
        <fullName evidence="4">Hydrophobic surface binding protein A-domain-containing protein</fullName>
    </recommendedName>
</protein>
<gene>
    <name evidence="2" type="ORF">BDV96DRAFT_572184</name>
</gene>
<accession>A0A6A5ZFH5</accession>
<keyword evidence="1" id="KW-0732">Signal</keyword>
<evidence type="ECO:0000313" key="2">
    <source>
        <dbReference type="EMBL" id="KAF2117487.1"/>
    </source>
</evidence>
<proteinExistence type="predicted"/>
<dbReference type="Proteomes" id="UP000799770">
    <property type="component" value="Unassembled WGS sequence"/>
</dbReference>